<feature type="chain" id="PRO_5018020006" evidence="2">
    <location>
        <begin position="23"/>
        <end position="86"/>
    </location>
</feature>
<reference evidence="3 4" key="1">
    <citation type="submission" date="2018-06" db="EMBL/GenBank/DDBJ databases">
        <title>Comparative genomics reveals the genomic features of Rhizophagus irregularis, R. cerebriforme, R. diaphanum and Gigaspora rosea, and their symbiotic lifestyle signature.</title>
        <authorList>
            <person name="Morin E."/>
            <person name="San Clemente H."/>
            <person name="Chen E.C.H."/>
            <person name="De La Providencia I."/>
            <person name="Hainaut M."/>
            <person name="Kuo A."/>
            <person name="Kohler A."/>
            <person name="Murat C."/>
            <person name="Tang N."/>
            <person name="Roy S."/>
            <person name="Loubradou J."/>
            <person name="Henrissat B."/>
            <person name="Grigoriev I.V."/>
            <person name="Corradi N."/>
            <person name="Roux C."/>
            <person name="Martin F.M."/>
        </authorList>
    </citation>
    <scope>NUCLEOTIDE SEQUENCE [LARGE SCALE GENOMIC DNA]</scope>
    <source>
        <strain evidence="3 4">DAOM 227022</strain>
    </source>
</reference>
<evidence type="ECO:0000256" key="2">
    <source>
        <dbReference type="SAM" id="SignalP"/>
    </source>
</evidence>
<organism evidence="3 4">
    <name type="scientific">Glomus cerebriforme</name>
    <dbReference type="NCBI Taxonomy" id="658196"/>
    <lineage>
        <taxon>Eukaryota</taxon>
        <taxon>Fungi</taxon>
        <taxon>Fungi incertae sedis</taxon>
        <taxon>Mucoromycota</taxon>
        <taxon>Glomeromycotina</taxon>
        <taxon>Glomeromycetes</taxon>
        <taxon>Glomerales</taxon>
        <taxon>Glomeraceae</taxon>
        <taxon>Glomus</taxon>
    </lineage>
</organism>
<evidence type="ECO:0000313" key="4">
    <source>
        <dbReference type="Proteomes" id="UP000265703"/>
    </source>
</evidence>
<gene>
    <name evidence="3" type="ORF">C1645_879129</name>
</gene>
<proteinExistence type="predicted"/>
<feature type="signal peptide" evidence="2">
    <location>
        <begin position="1"/>
        <end position="22"/>
    </location>
</feature>
<comment type="caution">
    <text evidence="3">The sequence shown here is derived from an EMBL/GenBank/DDBJ whole genome shotgun (WGS) entry which is preliminary data.</text>
</comment>
<dbReference type="OrthoDB" id="2400578at2759"/>
<dbReference type="AlphaFoldDB" id="A0A397SM94"/>
<keyword evidence="4" id="KW-1185">Reference proteome</keyword>
<accession>A0A397SM94</accession>
<protein>
    <submittedName>
        <fullName evidence="3">Uncharacterized protein</fullName>
    </submittedName>
</protein>
<dbReference type="EMBL" id="QKYT01000408">
    <property type="protein sequence ID" value="RIA85736.1"/>
    <property type="molecule type" value="Genomic_DNA"/>
</dbReference>
<dbReference type="Proteomes" id="UP000265703">
    <property type="component" value="Unassembled WGS sequence"/>
</dbReference>
<evidence type="ECO:0000313" key="3">
    <source>
        <dbReference type="EMBL" id="RIA85736.1"/>
    </source>
</evidence>
<name>A0A397SM94_9GLOM</name>
<keyword evidence="2" id="KW-0732">Signal</keyword>
<evidence type="ECO:0000256" key="1">
    <source>
        <dbReference type="SAM" id="MobiDB-lite"/>
    </source>
</evidence>
<feature type="region of interest" description="Disordered" evidence="1">
    <location>
        <begin position="67"/>
        <end position="86"/>
    </location>
</feature>
<sequence>MARLSWIMLLVFVVLLVNFVSNSPVESATKKRRNINARENVLLMVARNIPTEFSGTNKSILLRKRTSIKGKRYNNPTPNYHKRNKN</sequence>